<gene>
    <name evidence="2" type="ORF">IAA47_01970</name>
</gene>
<dbReference type="PANTHER" id="PTHR43236">
    <property type="entry name" value="ANTITOXIN HIGA1"/>
    <property type="match status" value="1"/>
</dbReference>
<dbReference type="InterPro" id="IPR052345">
    <property type="entry name" value="Rad_response_metalloprotease"/>
</dbReference>
<reference evidence="2" key="2">
    <citation type="submission" date="2021-04" db="EMBL/GenBank/DDBJ databases">
        <authorList>
            <person name="Gilroy R."/>
        </authorList>
    </citation>
    <scope>NUCLEOTIDE SEQUENCE</scope>
    <source>
        <strain evidence="2">A6-441</strain>
    </source>
</reference>
<sequence>MANNKNIEKLTTLIRDVLSIKDFTTLEDWQNSILRLGGELRVDPNFPDDAYITKMSDDQNPYFSITISPYHTFERINFSLAHELGHLFLHMSYLVNDEAWREIEVGKSYTRLGSDLLEFQANEFAANLLMPKEEFLKLAMENRNENNFYNIEPLLERFRVSRQAIINRGRWLGIFPW</sequence>
<dbReference type="Gene3D" id="1.10.10.2910">
    <property type="match status" value="1"/>
</dbReference>
<dbReference type="AlphaFoldDB" id="A0A9E2KYK4"/>
<dbReference type="InterPro" id="IPR010359">
    <property type="entry name" value="IrrE_HExxH"/>
</dbReference>
<evidence type="ECO:0000259" key="1">
    <source>
        <dbReference type="Pfam" id="PF06114"/>
    </source>
</evidence>
<evidence type="ECO:0000313" key="3">
    <source>
        <dbReference type="Proteomes" id="UP000724657"/>
    </source>
</evidence>
<comment type="caution">
    <text evidence="2">The sequence shown here is derived from an EMBL/GenBank/DDBJ whole genome shotgun (WGS) entry which is preliminary data.</text>
</comment>
<dbReference type="PANTHER" id="PTHR43236:SF2">
    <property type="entry name" value="BLL0069 PROTEIN"/>
    <property type="match status" value="1"/>
</dbReference>
<proteinExistence type="predicted"/>
<dbReference type="EMBL" id="JAHLFN010000016">
    <property type="protein sequence ID" value="MBU3841760.1"/>
    <property type="molecule type" value="Genomic_DNA"/>
</dbReference>
<accession>A0A9E2KYK4</accession>
<evidence type="ECO:0000313" key="2">
    <source>
        <dbReference type="EMBL" id="MBU3841760.1"/>
    </source>
</evidence>
<dbReference type="Proteomes" id="UP000724657">
    <property type="component" value="Unassembled WGS sequence"/>
</dbReference>
<protein>
    <submittedName>
        <fullName evidence="2">ImmA/IrrE family metallo-endopeptidase</fullName>
    </submittedName>
</protein>
<feature type="domain" description="IrrE N-terminal-like" evidence="1">
    <location>
        <begin position="62"/>
        <end position="168"/>
    </location>
</feature>
<organism evidence="2 3">
    <name type="scientific">Candidatus Fusobacterium pullicola</name>
    <dbReference type="NCBI Taxonomy" id="2838601"/>
    <lineage>
        <taxon>Bacteria</taxon>
        <taxon>Fusobacteriati</taxon>
        <taxon>Fusobacteriota</taxon>
        <taxon>Fusobacteriia</taxon>
        <taxon>Fusobacteriales</taxon>
        <taxon>Fusobacteriaceae</taxon>
        <taxon>Fusobacterium</taxon>
    </lineage>
</organism>
<dbReference type="Pfam" id="PF06114">
    <property type="entry name" value="Peptidase_M78"/>
    <property type="match status" value="1"/>
</dbReference>
<reference evidence="2" key="1">
    <citation type="journal article" date="2021" name="PeerJ">
        <title>Extensive microbial diversity within the chicken gut microbiome revealed by metagenomics and culture.</title>
        <authorList>
            <person name="Gilroy R."/>
            <person name="Ravi A."/>
            <person name="Getino M."/>
            <person name="Pursley I."/>
            <person name="Horton D.L."/>
            <person name="Alikhan N.F."/>
            <person name="Baker D."/>
            <person name="Gharbi K."/>
            <person name="Hall N."/>
            <person name="Watson M."/>
            <person name="Adriaenssens E.M."/>
            <person name="Foster-Nyarko E."/>
            <person name="Jarju S."/>
            <person name="Secka A."/>
            <person name="Antonio M."/>
            <person name="Oren A."/>
            <person name="Chaudhuri R.R."/>
            <person name="La Ragione R."/>
            <person name="Hildebrand F."/>
            <person name="Pallen M.J."/>
        </authorList>
    </citation>
    <scope>NUCLEOTIDE SEQUENCE</scope>
    <source>
        <strain evidence="2">A6-441</strain>
    </source>
</reference>
<name>A0A9E2KYK4_9FUSO</name>